<accession>A0A0D9QNN4</accession>
<dbReference type="AlphaFoldDB" id="A0A0D9QNN4"/>
<sequence>MEADFADLLAQWLIRRQGQGIEGFYETGIWADMQHMVDQFLTYMENDHDTLVTSCNDAGWWKEQIINWHNDDDKVVCKMMVPALFFMNGWVLGAHREHHASAAGTPLHTYIRCIIANVFMFQLMKANCGRNHGIRQALHILDHFMASVPNAVNLNMCTWVVNNELKVGGKVIGAEFDEWIMGNEKMKAKMKQLQQRVKCKRTGKQTSDHWKRRMELLKAGHLRKAMETGMTRILRKVRKKVETLRGPVPSDDDDEDDDDEEEEGEEEEEEDDANGKHSTGAAFYSYGH</sequence>
<feature type="domain" description="Schizont-infected cell agglutination extracellular alpha" evidence="2">
    <location>
        <begin position="25"/>
        <end position="179"/>
    </location>
</feature>
<evidence type="ECO:0000256" key="1">
    <source>
        <dbReference type="SAM" id="MobiDB-lite"/>
    </source>
</evidence>
<evidence type="ECO:0000313" key="3">
    <source>
        <dbReference type="EMBL" id="KJP88412.1"/>
    </source>
</evidence>
<dbReference type="EMBL" id="KQ001661">
    <property type="protein sequence ID" value="KJP88412.1"/>
    <property type="molecule type" value="Genomic_DNA"/>
</dbReference>
<dbReference type="Pfam" id="PF12887">
    <property type="entry name" value="SICA_alpha"/>
    <property type="match status" value="1"/>
</dbReference>
<feature type="compositionally biased region" description="Acidic residues" evidence="1">
    <location>
        <begin position="250"/>
        <end position="272"/>
    </location>
</feature>
<name>A0A0D9QNN4_PLAFR</name>
<feature type="region of interest" description="Disordered" evidence="1">
    <location>
        <begin position="241"/>
        <end position="288"/>
    </location>
</feature>
<gene>
    <name evidence="3" type="ORF">AK88_01864</name>
</gene>
<dbReference type="Proteomes" id="UP000054561">
    <property type="component" value="Unassembled WGS sequence"/>
</dbReference>
<evidence type="ECO:0000313" key="4">
    <source>
        <dbReference type="Proteomes" id="UP000054561"/>
    </source>
</evidence>
<protein>
    <recommendedName>
        <fullName evidence="2">Schizont-infected cell agglutination extracellular alpha domain-containing protein</fullName>
    </recommendedName>
</protein>
<dbReference type="VEuPathDB" id="PlasmoDB:AK88_01864"/>
<dbReference type="GeneID" id="24267178"/>
<keyword evidence="4" id="KW-1185">Reference proteome</keyword>
<dbReference type="InterPro" id="IPR024290">
    <property type="entry name" value="SICA_extracell_a"/>
</dbReference>
<organism evidence="3 4">
    <name type="scientific">Plasmodium fragile</name>
    <dbReference type="NCBI Taxonomy" id="5857"/>
    <lineage>
        <taxon>Eukaryota</taxon>
        <taxon>Sar</taxon>
        <taxon>Alveolata</taxon>
        <taxon>Apicomplexa</taxon>
        <taxon>Aconoidasida</taxon>
        <taxon>Haemosporida</taxon>
        <taxon>Plasmodiidae</taxon>
        <taxon>Plasmodium</taxon>
        <taxon>Plasmodium (Plasmodium)</taxon>
    </lineage>
</organism>
<reference evidence="3 4" key="1">
    <citation type="submission" date="2014-03" db="EMBL/GenBank/DDBJ databases">
        <title>The Genome Sequence of Plasmodium fragile nilgiri.</title>
        <authorList>
            <consortium name="The Broad Institute Genomics Platform"/>
            <consortium name="The Broad Institute Genome Sequencing Center for Infectious Disease"/>
            <person name="Neafsey D."/>
            <person name="Duraisingh M."/>
            <person name="Young S.K."/>
            <person name="Zeng Q."/>
            <person name="Gargeya S."/>
            <person name="Abouelleil A."/>
            <person name="Alvarado L."/>
            <person name="Chapman S.B."/>
            <person name="Gainer-Dewar J."/>
            <person name="Goldberg J."/>
            <person name="Griggs A."/>
            <person name="Gujja S."/>
            <person name="Hansen M."/>
            <person name="Howarth C."/>
            <person name="Imamovic A."/>
            <person name="Larimer J."/>
            <person name="Pearson M."/>
            <person name="Poon T.W."/>
            <person name="Priest M."/>
            <person name="Roberts A."/>
            <person name="Saif S."/>
            <person name="Shea T."/>
            <person name="Sykes S."/>
            <person name="Wortman J."/>
            <person name="Nusbaum C."/>
            <person name="Birren B."/>
        </authorList>
    </citation>
    <scope>NUCLEOTIDE SEQUENCE [LARGE SCALE GENOMIC DNA]</scope>
    <source>
        <strain evidence="4">nilgiri</strain>
    </source>
</reference>
<evidence type="ECO:0000259" key="2">
    <source>
        <dbReference type="Pfam" id="PF12887"/>
    </source>
</evidence>
<dbReference type="RefSeq" id="XP_012334922.1">
    <property type="nucleotide sequence ID" value="XM_012479499.1"/>
</dbReference>
<proteinExistence type="predicted"/>
<dbReference type="OrthoDB" id="10667385at2759"/>